<dbReference type="NCBIfam" id="TIGR00066">
    <property type="entry name" value="g_glut_trans"/>
    <property type="match status" value="1"/>
</dbReference>
<dbReference type="InterPro" id="IPR000101">
    <property type="entry name" value="GGT_peptidase"/>
</dbReference>
<evidence type="ECO:0000256" key="2">
    <source>
        <dbReference type="ARBA" id="ARBA00001089"/>
    </source>
</evidence>
<keyword evidence="9" id="KW-0317">Glutathione biosynthesis</keyword>
<evidence type="ECO:0000256" key="3">
    <source>
        <dbReference type="ARBA" id="ARBA00009381"/>
    </source>
</evidence>
<keyword evidence="6 9" id="KW-0865">Zymogen</keyword>
<accession>A0ABY4E483</accession>
<name>A0ABY4E483_9NEIS</name>
<dbReference type="GO" id="GO:0103068">
    <property type="term" value="F:leukotriene C4 gamma-glutamyl transferase activity"/>
    <property type="evidence" value="ECO:0007669"/>
    <property type="project" value="UniProtKB-EC"/>
</dbReference>
<feature type="signal peptide" evidence="11">
    <location>
        <begin position="1"/>
        <end position="21"/>
    </location>
</feature>
<gene>
    <name evidence="12" type="primary">ggt</name>
    <name evidence="12" type="ORF">LVJ82_01320</name>
</gene>
<dbReference type="PANTHER" id="PTHR43199">
    <property type="entry name" value="GLUTATHIONE HYDROLASE"/>
    <property type="match status" value="1"/>
</dbReference>
<feature type="region of interest" description="Disordered" evidence="10">
    <location>
        <begin position="473"/>
        <end position="496"/>
    </location>
</feature>
<dbReference type="Gene3D" id="1.10.246.130">
    <property type="match status" value="1"/>
</dbReference>
<evidence type="ECO:0000256" key="7">
    <source>
        <dbReference type="ARBA" id="ARBA00023315"/>
    </source>
</evidence>
<organism evidence="12 13">
    <name type="scientific">Vitreoscilla massiliensis</name>
    <dbReference type="NCBI Taxonomy" id="1689272"/>
    <lineage>
        <taxon>Bacteria</taxon>
        <taxon>Pseudomonadati</taxon>
        <taxon>Pseudomonadota</taxon>
        <taxon>Betaproteobacteria</taxon>
        <taxon>Neisseriales</taxon>
        <taxon>Neisseriaceae</taxon>
        <taxon>Vitreoscilla</taxon>
    </lineage>
</organism>
<dbReference type="EC" id="3.4.19.13" evidence="9"/>
<comment type="subunit">
    <text evidence="9">This enzyme consists of two polypeptide chains, which are synthesized in precursor form from a single polypeptide.</text>
</comment>
<dbReference type="EC" id="2.3.2.2" evidence="9"/>
<dbReference type="InterPro" id="IPR029055">
    <property type="entry name" value="Ntn_hydrolases_N"/>
</dbReference>
<comment type="similarity">
    <text evidence="3 9">Belongs to the gamma-glutamyltransferase family.</text>
</comment>
<evidence type="ECO:0000313" key="13">
    <source>
        <dbReference type="Proteomes" id="UP000832011"/>
    </source>
</evidence>
<evidence type="ECO:0000256" key="4">
    <source>
        <dbReference type="ARBA" id="ARBA00022679"/>
    </source>
</evidence>
<comment type="catalytic activity">
    <reaction evidence="8 9">
        <text>an N-terminal (5-L-glutamyl)-[peptide] + an alpha-amino acid = 5-L-glutamyl amino acid + an N-terminal L-alpha-aminoacyl-[peptide]</text>
        <dbReference type="Rhea" id="RHEA:23904"/>
        <dbReference type="Rhea" id="RHEA-COMP:9780"/>
        <dbReference type="Rhea" id="RHEA-COMP:9795"/>
        <dbReference type="ChEBI" id="CHEBI:77644"/>
        <dbReference type="ChEBI" id="CHEBI:78597"/>
        <dbReference type="ChEBI" id="CHEBI:78599"/>
        <dbReference type="ChEBI" id="CHEBI:78608"/>
        <dbReference type="EC" id="2.3.2.2"/>
    </reaction>
</comment>
<evidence type="ECO:0000256" key="6">
    <source>
        <dbReference type="ARBA" id="ARBA00023145"/>
    </source>
</evidence>
<dbReference type="InterPro" id="IPR043137">
    <property type="entry name" value="GGT_ssub_C"/>
</dbReference>
<keyword evidence="13" id="KW-1185">Reference proteome</keyword>
<comment type="PTM">
    <text evidence="9">Cleaved by autocatalysis into a large and a small subunit.</text>
</comment>
<dbReference type="RefSeq" id="WP_058305542.1">
    <property type="nucleotide sequence ID" value="NZ_CABKVG010000007.1"/>
</dbReference>
<feature type="chain" id="PRO_5047311744" description="Glutathione hydrolase proenzyme" evidence="11">
    <location>
        <begin position="22"/>
        <end position="614"/>
    </location>
</feature>
<protein>
    <recommendedName>
        <fullName evidence="9">Glutathione hydrolase proenzyme</fullName>
        <ecNumber evidence="9">2.3.2.2</ecNumber>
        <ecNumber evidence="9">3.4.19.13</ecNumber>
    </recommendedName>
    <component>
        <recommendedName>
            <fullName evidence="9">Glutathione hydrolase large chain</fullName>
        </recommendedName>
    </component>
    <component>
        <recommendedName>
            <fullName evidence="9">Glutathione hydrolase small chain</fullName>
        </recommendedName>
    </component>
</protein>
<keyword evidence="5 9" id="KW-0378">Hydrolase</keyword>
<keyword evidence="11" id="KW-0732">Signal</keyword>
<keyword evidence="7 9" id="KW-0012">Acyltransferase</keyword>
<comment type="catalytic activity">
    <reaction evidence="2 9">
        <text>glutathione + H2O = L-cysteinylglycine + L-glutamate</text>
        <dbReference type="Rhea" id="RHEA:28807"/>
        <dbReference type="ChEBI" id="CHEBI:15377"/>
        <dbReference type="ChEBI" id="CHEBI:29985"/>
        <dbReference type="ChEBI" id="CHEBI:57925"/>
        <dbReference type="ChEBI" id="CHEBI:61694"/>
        <dbReference type="EC" id="3.4.19.13"/>
    </reaction>
</comment>
<dbReference type="PANTHER" id="PTHR43199:SF1">
    <property type="entry name" value="GLUTATHIONE HYDROLASE PROENZYME"/>
    <property type="match status" value="1"/>
</dbReference>
<comment type="catalytic activity">
    <reaction evidence="1 9">
        <text>an S-substituted glutathione + H2O = an S-substituted L-cysteinylglycine + L-glutamate</text>
        <dbReference type="Rhea" id="RHEA:59468"/>
        <dbReference type="ChEBI" id="CHEBI:15377"/>
        <dbReference type="ChEBI" id="CHEBI:29985"/>
        <dbReference type="ChEBI" id="CHEBI:90779"/>
        <dbReference type="ChEBI" id="CHEBI:143103"/>
        <dbReference type="EC" id="3.4.19.13"/>
    </reaction>
</comment>
<evidence type="ECO:0000256" key="1">
    <source>
        <dbReference type="ARBA" id="ARBA00001049"/>
    </source>
</evidence>
<dbReference type="InterPro" id="IPR043138">
    <property type="entry name" value="GGT_lsub"/>
</dbReference>
<evidence type="ECO:0000256" key="9">
    <source>
        <dbReference type="RuleBase" id="RU368036"/>
    </source>
</evidence>
<sequence length="614" mass="65765">MLLKNALWLNLGLLTFVGACSQTHSPNAQTSQINANTPEVASGWQHKDGWRTEKSAVAAANPMATEAGLQILKQGGNALDAAIAVQMVLGLVEPQSSGIGGGAFLLYDDQGQITAYDGRETAPAGAKEDVFIGADGKPMSFDDAVVGGRSVATPAVVSMLYAAHQKHGKLAWADLLQPAIRLADNGFPVSARLNKLLRSEKFLAANDADAKAYFYQANGEAVPVGHMLKNPEYAAILRLIAAQGPKGLNQGEVAQTIVNKVHSHPNKGSLSLNDLRQYKPRERAPLCFDYTARAQNYEICGMPPPSSGSLTIAQILGILAHTDAERFGLNNGALNPDWLYRYGEASRLAFADRNQYIGDPDFVQAPAGSWMSLLDGDYLRQRASLIDLSAQPKSMNTAKAGQPKALQAAYANMPNQKEYGTSHISIVDKYGNALAMTTTIESQFGSKLMVNRGKGLAGGFLLNNEMTDFSFSPRDEAGKPVANRVEPNKRPRSSMSPTLVYEKLPNGKRGKLLMSLGSPGGANIIHYTAKTLYGTLNWGLNTQQAINLPNFGSNNGAMQLEQGLLGDAYANALKQTGQEVKTLEMTSGLQGIQRTDSGWFGGADPRREGIVLGE</sequence>
<dbReference type="PROSITE" id="PS51257">
    <property type="entry name" value="PROKAR_LIPOPROTEIN"/>
    <property type="match status" value="1"/>
</dbReference>
<evidence type="ECO:0000256" key="11">
    <source>
        <dbReference type="SAM" id="SignalP"/>
    </source>
</evidence>
<dbReference type="Pfam" id="PF01019">
    <property type="entry name" value="G_glu_transpept"/>
    <property type="match status" value="1"/>
</dbReference>
<evidence type="ECO:0000256" key="10">
    <source>
        <dbReference type="SAM" id="MobiDB-lite"/>
    </source>
</evidence>
<evidence type="ECO:0000256" key="5">
    <source>
        <dbReference type="ARBA" id="ARBA00022801"/>
    </source>
</evidence>
<dbReference type="EMBL" id="CP091511">
    <property type="protein sequence ID" value="UOO89655.1"/>
    <property type="molecule type" value="Genomic_DNA"/>
</dbReference>
<dbReference type="SUPFAM" id="SSF56235">
    <property type="entry name" value="N-terminal nucleophile aminohydrolases (Ntn hydrolases)"/>
    <property type="match status" value="1"/>
</dbReference>
<evidence type="ECO:0000313" key="12">
    <source>
        <dbReference type="EMBL" id="UOO89655.1"/>
    </source>
</evidence>
<keyword evidence="4 9" id="KW-0808">Transferase</keyword>
<comment type="pathway">
    <text evidence="9">Sulfur metabolism; glutathione metabolism.</text>
</comment>
<reference evidence="12 13" key="1">
    <citation type="journal article" date="2022" name="Res Sq">
        <title>Evolution of multicellular longitudinally dividing oral cavity symbionts (Neisseriaceae).</title>
        <authorList>
            <person name="Nyongesa S."/>
            <person name="Weber P."/>
            <person name="Bernet E."/>
            <person name="Pullido F."/>
            <person name="Nieckarz M."/>
            <person name="Delaby M."/>
            <person name="Nieves C."/>
            <person name="Viehboeck T."/>
            <person name="Krause N."/>
            <person name="Rivera-Millot A."/>
            <person name="Nakamura A."/>
            <person name="Vischer N."/>
            <person name="VanNieuwenhze M."/>
            <person name="Brun Y."/>
            <person name="Cava F."/>
            <person name="Bulgheresi S."/>
            <person name="Veyrier F."/>
        </authorList>
    </citation>
    <scope>NUCLEOTIDE SEQUENCE [LARGE SCALE GENOMIC DNA]</scope>
    <source>
        <strain evidence="12 13">SN4</strain>
    </source>
</reference>
<evidence type="ECO:0000256" key="8">
    <source>
        <dbReference type="ARBA" id="ARBA00047417"/>
    </source>
</evidence>
<dbReference type="InterPro" id="IPR051792">
    <property type="entry name" value="GGT_bact"/>
</dbReference>
<proteinExistence type="inferred from homology"/>
<dbReference type="Gene3D" id="3.60.20.40">
    <property type="match status" value="1"/>
</dbReference>
<dbReference type="PRINTS" id="PR01210">
    <property type="entry name" value="GGTRANSPTASE"/>
</dbReference>
<dbReference type="Proteomes" id="UP000832011">
    <property type="component" value="Chromosome"/>
</dbReference>